<name>A0A8H6YMC2_9AGAR</name>
<dbReference type="AlphaFoldDB" id="A0A8H6YMC2"/>
<feature type="transmembrane region" description="Helical" evidence="1">
    <location>
        <begin position="12"/>
        <end position="34"/>
    </location>
</feature>
<evidence type="ECO:0000313" key="3">
    <source>
        <dbReference type="Proteomes" id="UP000623467"/>
    </source>
</evidence>
<organism evidence="2 3">
    <name type="scientific">Mycena sanguinolenta</name>
    <dbReference type="NCBI Taxonomy" id="230812"/>
    <lineage>
        <taxon>Eukaryota</taxon>
        <taxon>Fungi</taxon>
        <taxon>Dikarya</taxon>
        <taxon>Basidiomycota</taxon>
        <taxon>Agaricomycotina</taxon>
        <taxon>Agaricomycetes</taxon>
        <taxon>Agaricomycetidae</taxon>
        <taxon>Agaricales</taxon>
        <taxon>Marasmiineae</taxon>
        <taxon>Mycenaceae</taxon>
        <taxon>Mycena</taxon>
    </lineage>
</organism>
<evidence type="ECO:0000256" key="1">
    <source>
        <dbReference type="SAM" id="Phobius"/>
    </source>
</evidence>
<proteinExistence type="predicted"/>
<comment type="caution">
    <text evidence="2">The sequence shown here is derived from an EMBL/GenBank/DDBJ whole genome shotgun (WGS) entry which is preliminary data.</text>
</comment>
<dbReference type="OrthoDB" id="2979224at2759"/>
<keyword evidence="3" id="KW-1185">Reference proteome</keyword>
<keyword evidence="1" id="KW-0472">Membrane</keyword>
<accession>A0A8H6YMC2</accession>
<keyword evidence="1" id="KW-0812">Transmembrane</keyword>
<keyword evidence="1" id="KW-1133">Transmembrane helix</keyword>
<reference evidence="2" key="1">
    <citation type="submission" date="2020-05" db="EMBL/GenBank/DDBJ databases">
        <title>Mycena genomes resolve the evolution of fungal bioluminescence.</title>
        <authorList>
            <person name="Tsai I.J."/>
        </authorList>
    </citation>
    <scope>NUCLEOTIDE SEQUENCE</scope>
    <source>
        <strain evidence="2">160909Yilan</strain>
    </source>
</reference>
<protein>
    <submittedName>
        <fullName evidence="2">Uncharacterized protein</fullName>
    </submittedName>
</protein>
<gene>
    <name evidence="2" type="ORF">MSAN_01123400</name>
</gene>
<dbReference type="EMBL" id="JACAZH010000008">
    <property type="protein sequence ID" value="KAF7360934.1"/>
    <property type="molecule type" value="Genomic_DNA"/>
</dbReference>
<dbReference type="Proteomes" id="UP000623467">
    <property type="component" value="Unassembled WGS sequence"/>
</dbReference>
<sequence>MSDPQPTDIDVLAVAVLIMVVFHAVHTRVLTLVTHTTTDWIQTMVSFLEDNKVPLQEKANTIAAQVAAIVQEMKHQNVIPSLNLRHLPWNFSDKEATTFATQLYKCIAANLM</sequence>
<evidence type="ECO:0000313" key="2">
    <source>
        <dbReference type="EMBL" id="KAF7360934.1"/>
    </source>
</evidence>